<name>A0A6A5Y908_9PLEO</name>
<evidence type="ECO:0000313" key="5">
    <source>
        <dbReference type="EMBL" id="KAF2021819.1"/>
    </source>
</evidence>
<feature type="region of interest" description="Disordered" evidence="2">
    <location>
        <begin position="408"/>
        <end position="432"/>
    </location>
</feature>
<feature type="region of interest" description="Disordered" evidence="2">
    <location>
        <begin position="357"/>
        <end position="386"/>
    </location>
</feature>
<feature type="compositionally biased region" description="Polar residues" evidence="2">
    <location>
        <begin position="233"/>
        <end position="244"/>
    </location>
</feature>
<feature type="transmembrane region" description="Helical" evidence="3">
    <location>
        <begin position="555"/>
        <end position="582"/>
    </location>
</feature>
<dbReference type="PROSITE" id="PS01186">
    <property type="entry name" value="EGF_2"/>
    <property type="match status" value="1"/>
</dbReference>
<organism evidence="5 6">
    <name type="scientific">Aaosphaeria arxii CBS 175.79</name>
    <dbReference type="NCBI Taxonomy" id="1450172"/>
    <lineage>
        <taxon>Eukaryota</taxon>
        <taxon>Fungi</taxon>
        <taxon>Dikarya</taxon>
        <taxon>Ascomycota</taxon>
        <taxon>Pezizomycotina</taxon>
        <taxon>Dothideomycetes</taxon>
        <taxon>Pleosporomycetidae</taxon>
        <taxon>Pleosporales</taxon>
        <taxon>Pleosporales incertae sedis</taxon>
        <taxon>Aaosphaeria</taxon>
    </lineage>
</organism>
<keyword evidence="3" id="KW-0472">Membrane</keyword>
<keyword evidence="1" id="KW-0245">EGF-like domain</keyword>
<sequence length="876" mass="93769">MAARPYGSPDDYEEDSRAAKGSVRAARERAMAARGQGQQEDRQRIVGLPQRPNQLVSQYSSQNQPRPQAQQNLSPEDARRGANFAPSPQWPLPNGSEDGADSIPKSSSRGPPPQRPPRPLSDELPIQPNSPSQYRTSYQSDEVFSPSSSSRPLTTSSAASEASSLGSIPDFPVPQPPMPTAQALPRRLPSLGPPPSARRGPSSYYTQMSYVSPIAEESSDSRSDLMRSHHGSFASSNVFPTNRDNFYAADDGNRSDDEETITSDHEKDYEKDWEKDFEKEDRSSRGSDHDDRSELVTPALVRQASLGRRTKPSLMTIRSVDSFGDKKVPSIKRKAVEDGGVTAVGIGGAVLAARDGLAGRRSPPESSLSNGNALLDPSSSSNESLASFQNMKLRGGTSESQRPFVFDMNDLASPTSPQEQLNKPTLADRIGRRPPKLDIDAVRDAEARGSLTSLPELIRRATRLAANLDRGKTASRLGLDFWESGAPAEKNIRGSGSLTDMLAAFPPPGEATPTGNRTPNPRRMSNFAIGNRKDVSGSSLGSGSTRRRRCCGMPMWTFVTLLIVLLFLIAAAVVIPIVLIVLPKMRDNQNAPAQSTSGNNANPGSTPPVAVPTGGARPEQCEGIISCQNGGVAIAQSDRSCNCVCINGFTGRTCSQQSDAGCTTTDIAGTANNATVGTGIPRLLESAQNNFSIPLDPPQLLSLFSSNGLTCTSENALITFNGLASRFVPILVDEALEPSRTLPRLEAPHSDNDVHKLHERQTIGEVGTPNTGNQNNPNNAATPTESASPTSTEPISSNPTALDFARIGVLFVFQESRTMDTAANAQVSLQRFLTADRAGKRNGNTVDLGPFTLDLVKYTIDFGNGTTLRALPESPS</sequence>
<proteinExistence type="predicted"/>
<dbReference type="PROSITE" id="PS50026">
    <property type="entry name" value="EGF_3"/>
    <property type="match status" value="1"/>
</dbReference>
<feature type="compositionally biased region" description="Low complexity" evidence="2">
    <location>
        <begin position="145"/>
        <end position="164"/>
    </location>
</feature>
<evidence type="ECO:0000256" key="1">
    <source>
        <dbReference type="PROSITE-ProRule" id="PRU00076"/>
    </source>
</evidence>
<dbReference type="RefSeq" id="XP_033390158.1">
    <property type="nucleotide sequence ID" value="XM_033525663.1"/>
</dbReference>
<feature type="compositionally biased region" description="Polar residues" evidence="2">
    <location>
        <begin position="412"/>
        <end position="423"/>
    </location>
</feature>
<feature type="region of interest" description="Disordered" evidence="2">
    <location>
        <begin position="763"/>
        <end position="799"/>
    </location>
</feature>
<gene>
    <name evidence="5" type="ORF">BU24DRAFT_404776</name>
</gene>
<feature type="compositionally biased region" description="Basic and acidic residues" evidence="2">
    <location>
        <begin position="262"/>
        <end position="294"/>
    </location>
</feature>
<feature type="region of interest" description="Disordered" evidence="2">
    <location>
        <begin position="1"/>
        <end position="308"/>
    </location>
</feature>
<dbReference type="PROSITE" id="PS00022">
    <property type="entry name" value="EGF_1"/>
    <property type="match status" value="1"/>
</dbReference>
<reference evidence="5" key="1">
    <citation type="journal article" date="2020" name="Stud. Mycol.">
        <title>101 Dothideomycetes genomes: a test case for predicting lifestyles and emergence of pathogens.</title>
        <authorList>
            <person name="Haridas S."/>
            <person name="Albert R."/>
            <person name="Binder M."/>
            <person name="Bloem J."/>
            <person name="Labutti K."/>
            <person name="Salamov A."/>
            <person name="Andreopoulos B."/>
            <person name="Baker S."/>
            <person name="Barry K."/>
            <person name="Bills G."/>
            <person name="Bluhm B."/>
            <person name="Cannon C."/>
            <person name="Castanera R."/>
            <person name="Culley D."/>
            <person name="Daum C."/>
            <person name="Ezra D."/>
            <person name="Gonzalez J."/>
            <person name="Henrissat B."/>
            <person name="Kuo A."/>
            <person name="Liang C."/>
            <person name="Lipzen A."/>
            <person name="Lutzoni F."/>
            <person name="Magnuson J."/>
            <person name="Mondo S."/>
            <person name="Nolan M."/>
            <person name="Ohm R."/>
            <person name="Pangilinan J."/>
            <person name="Park H.-J."/>
            <person name="Ramirez L."/>
            <person name="Alfaro M."/>
            <person name="Sun H."/>
            <person name="Tritt A."/>
            <person name="Yoshinaga Y."/>
            <person name="Zwiers L.-H."/>
            <person name="Turgeon B."/>
            <person name="Goodwin S."/>
            <person name="Spatafora J."/>
            <person name="Crous P."/>
            <person name="Grigoriev I."/>
        </authorList>
    </citation>
    <scope>NUCLEOTIDE SEQUENCE</scope>
    <source>
        <strain evidence="5">CBS 175.79</strain>
    </source>
</reference>
<comment type="caution">
    <text evidence="1">Lacks conserved residue(s) required for the propagation of feature annotation.</text>
</comment>
<protein>
    <recommendedName>
        <fullName evidence="4">EGF-like domain-containing protein</fullName>
    </recommendedName>
</protein>
<feature type="compositionally biased region" description="Polar residues" evidence="2">
    <location>
        <begin position="51"/>
        <end position="74"/>
    </location>
</feature>
<feature type="disulfide bond" evidence="1">
    <location>
        <begin position="645"/>
        <end position="654"/>
    </location>
</feature>
<feature type="region of interest" description="Disordered" evidence="2">
    <location>
        <begin position="509"/>
        <end position="528"/>
    </location>
</feature>
<keyword evidence="3" id="KW-1133">Transmembrane helix</keyword>
<feature type="region of interest" description="Disordered" evidence="2">
    <location>
        <begin position="589"/>
        <end position="615"/>
    </location>
</feature>
<evidence type="ECO:0000256" key="2">
    <source>
        <dbReference type="SAM" id="MobiDB-lite"/>
    </source>
</evidence>
<dbReference type="EMBL" id="ML978066">
    <property type="protein sequence ID" value="KAF2021819.1"/>
    <property type="molecule type" value="Genomic_DNA"/>
</dbReference>
<dbReference type="AlphaFoldDB" id="A0A6A5Y908"/>
<keyword evidence="1" id="KW-1015">Disulfide bond</keyword>
<accession>A0A6A5Y908</accession>
<feature type="compositionally biased region" description="Polar residues" evidence="2">
    <location>
        <begin position="127"/>
        <end position="142"/>
    </location>
</feature>
<dbReference type="OrthoDB" id="283575at2759"/>
<dbReference type="PANTHER" id="PTHR17178:SF0">
    <property type="entry name" value="SERGLYCIN"/>
    <property type="match status" value="1"/>
</dbReference>
<feature type="compositionally biased region" description="Polar residues" evidence="2">
    <location>
        <begin position="589"/>
        <end position="604"/>
    </location>
</feature>
<dbReference type="InterPro" id="IPR000742">
    <property type="entry name" value="EGF"/>
</dbReference>
<keyword evidence="6" id="KW-1185">Reference proteome</keyword>
<dbReference type="Proteomes" id="UP000799778">
    <property type="component" value="Unassembled WGS sequence"/>
</dbReference>
<feature type="compositionally biased region" description="Pro residues" evidence="2">
    <location>
        <begin position="110"/>
        <end position="119"/>
    </location>
</feature>
<keyword evidence="3" id="KW-0812">Transmembrane</keyword>
<evidence type="ECO:0000313" key="6">
    <source>
        <dbReference type="Proteomes" id="UP000799778"/>
    </source>
</evidence>
<evidence type="ECO:0000259" key="4">
    <source>
        <dbReference type="PROSITE" id="PS50026"/>
    </source>
</evidence>
<dbReference type="GeneID" id="54283060"/>
<feature type="compositionally biased region" description="Polar residues" evidence="2">
    <location>
        <begin position="364"/>
        <end position="386"/>
    </location>
</feature>
<evidence type="ECO:0000256" key="3">
    <source>
        <dbReference type="SAM" id="Phobius"/>
    </source>
</evidence>
<dbReference type="PANTHER" id="PTHR17178">
    <property type="entry name" value="SECRETORY GRANULE PROTEOGLYCAN CORE PROTEIN"/>
    <property type="match status" value="1"/>
</dbReference>
<feature type="compositionally biased region" description="Low complexity" evidence="2">
    <location>
        <begin position="767"/>
        <end position="794"/>
    </location>
</feature>
<feature type="domain" description="EGF-like" evidence="4">
    <location>
        <begin position="617"/>
        <end position="655"/>
    </location>
</feature>